<accession>A0A0K0KVL2</accession>
<dbReference type="Gene3D" id="3.90.550.10">
    <property type="entry name" value="Spore Coat Polysaccharide Biosynthesis Protein SpsA, Chain A"/>
    <property type="match status" value="1"/>
</dbReference>
<proteinExistence type="predicted"/>
<keyword evidence="2" id="KW-1185">Reference proteome</keyword>
<dbReference type="Proteomes" id="UP000207741">
    <property type="component" value="Segment"/>
</dbReference>
<protein>
    <recommendedName>
        <fullName evidence="3">Galactosyltransferase C-terminal domain-containing protein</fullName>
    </recommendedName>
</protein>
<dbReference type="EMBL" id="KM359505">
    <property type="protein sequence ID" value="AIR93520.1"/>
    <property type="molecule type" value="Genomic_DNA"/>
</dbReference>
<dbReference type="SUPFAM" id="SSF53448">
    <property type="entry name" value="Nucleotide-diphospho-sugar transferases"/>
    <property type="match status" value="1"/>
</dbReference>
<organism evidence="1 2">
    <name type="scientific">Prochlorococcus phage P-TIM68</name>
    <dbReference type="NCBI Taxonomy" id="1542477"/>
    <lineage>
        <taxon>Viruses</taxon>
        <taxon>Duplodnaviria</taxon>
        <taxon>Heunggongvirae</taxon>
        <taxon>Uroviricota</taxon>
        <taxon>Caudoviricetes</taxon>
        <taxon>Pantevenvirales</taxon>
        <taxon>Kyanoviridae</taxon>
        <taxon>Haifavirus</taxon>
        <taxon>Haifavirus tim68</taxon>
    </lineage>
</organism>
<dbReference type="RefSeq" id="YP_009213695.1">
    <property type="nucleotide sequence ID" value="NC_028955.1"/>
</dbReference>
<dbReference type="OrthoDB" id="18220at10239"/>
<name>A0A0K0KVL2_9CAUD</name>
<evidence type="ECO:0008006" key="3">
    <source>
        <dbReference type="Google" id="ProtNLM"/>
    </source>
</evidence>
<dbReference type="InterPro" id="IPR029044">
    <property type="entry name" value="Nucleotide-diphossugar_trans"/>
</dbReference>
<evidence type="ECO:0000313" key="2">
    <source>
        <dbReference type="Proteomes" id="UP000207741"/>
    </source>
</evidence>
<dbReference type="KEGG" id="vg:26640239"/>
<dbReference type="GeneID" id="26640239"/>
<sequence length="271" mass="32197">MIDLKDTTFIIPVKIESDDRLRNVITVCCFLLENFDTKVILKEVDTESVFKESALPQISEYVEESIENLTHIHQTPDPNDPVFYRMRYLNEMLSMVDTDVVVNYDSDVLLPVNTYVKAQEMCKSEYDLVYPYGQGMWQKQIFADDNLVSEFLSNDCRFDILEKQSKDYDAQSGHVQFFKTKSYIEGGMENENFKSWGPEDAERLYRFTTLGYNVGRINDWVYHLEHSRGENSWYNNPHMQNNKNLWESLQRMNKDQLKQYYTSQDYLKKYK</sequence>
<evidence type="ECO:0000313" key="1">
    <source>
        <dbReference type="EMBL" id="AIR93520.1"/>
    </source>
</evidence>
<reference evidence="2" key="1">
    <citation type="submission" date="2014-08" db="EMBL/GenBank/DDBJ databases">
        <authorList>
            <person name="Edwards T."/>
        </authorList>
    </citation>
    <scope>NUCLEOTIDE SEQUENCE [LARGE SCALE GENOMIC DNA]</scope>
</reference>